<dbReference type="AlphaFoldDB" id="A0A8H1LJM5"/>
<dbReference type="InterPro" id="IPR052032">
    <property type="entry name" value="ATP-dep_AA_Ligase"/>
</dbReference>
<feature type="domain" description="ATP-grasp" evidence="5">
    <location>
        <begin position="109"/>
        <end position="301"/>
    </location>
</feature>
<keyword evidence="2 4" id="KW-0547">Nucleotide-binding</keyword>
<dbReference type="PANTHER" id="PTHR43585:SF2">
    <property type="entry name" value="ATP-GRASP ENZYME FSQD"/>
    <property type="match status" value="1"/>
</dbReference>
<evidence type="ECO:0000256" key="2">
    <source>
        <dbReference type="ARBA" id="ARBA00022741"/>
    </source>
</evidence>
<dbReference type="Gene3D" id="3.40.50.20">
    <property type="match status" value="1"/>
</dbReference>
<dbReference type="Proteomes" id="UP000298111">
    <property type="component" value="Unassembled WGS sequence"/>
</dbReference>
<dbReference type="GeneID" id="75179984"/>
<dbReference type="Gene3D" id="3.30.470.20">
    <property type="entry name" value="ATP-grasp fold, B domain"/>
    <property type="match status" value="1"/>
</dbReference>
<dbReference type="PROSITE" id="PS50975">
    <property type="entry name" value="ATP_GRASP"/>
    <property type="match status" value="1"/>
</dbReference>
<organism evidence="6 7">
    <name type="scientific">Streptomyces albus</name>
    <dbReference type="NCBI Taxonomy" id="1888"/>
    <lineage>
        <taxon>Bacteria</taxon>
        <taxon>Bacillati</taxon>
        <taxon>Actinomycetota</taxon>
        <taxon>Actinomycetes</taxon>
        <taxon>Kitasatosporales</taxon>
        <taxon>Streptomycetaceae</taxon>
        <taxon>Streptomyces</taxon>
    </lineage>
</organism>
<dbReference type="InterPro" id="IPR005479">
    <property type="entry name" value="CPAse_ATP-bd"/>
</dbReference>
<gene>
    <name evidence="6" type="ORF">D8771_06545</name>
</gene>
<accession>A0A8H1LJM5</accession>
<dbReference type="GO" id="GO:0016874">
    <property type="term" value="F:ligase activity"/>
    <property type="evidence" value="ECO:0007669"/>
    <property type="project" value="UniProtKB-KW"/>
</dbReference>
<dbReference type="PANTHER" id="PTHR43585">
    <property type="entry name" value="FUMIPYRROLE BIOSYNTHESIS PROTEIN C"/>
    <property type="match status" value="1"/>
</dbReference>
<proteinExistence type="predicted"/>
<dbReference type="InterPro" id="IPR011761">
    <property type="entry name" value="ATP-grasp"/>
</dbReference>
<dbReference type="InterPro" id="IPR013815">
    <property type="entry name" value="ATP_grasp_subdomain_1"/>
</dbReference>
<reference evidence="6 7" key="1">
    <citation type="submission" date="2018-10" db="EMBL/GenBank/DDBJ databases">
        <title>Isolation of pseudouridimycin from Streptomyces albus DSM 40763.</title>
        <authorList>
            <person name="Rosenqvist P."/>
            <person name="Metsae-Ketelae M."/>
            <person name="Virta P."/>
        </authorList>
    </citation>
    <scope>NUCLEOTIDE SEQUENCE [LARGE SCALE GENOMIC DNA]</scope>
    <source>
        <strain evidence="6 7">DSM 40763</strain>
    </source>
</reference>
<evidence type="ECO:0000256" key="1">
    <source>
        <dbReference type="ARBA" id="ARBA00022598"/>
    </source>
</evidence>
<dbReference type="RefSeq" id="WP_016471196.1">
    <property type="nucleotide sequence ID" value="NZ_BNEJ01000025.1"/>
</dbReference>
<keyword evidence="3 4" id="KW-0067">ATP-binding</keyword>
<sequence length="394" mass="42605">MALLLLNRRPVLDRVPAWLPGASLIVVTDRGAARYAPTGAFVRTQLVDDYTSPRVDGLIDTLCASGRIERVLTTAESDVVRAARARERYGLPGQRTASALAFRDKSLMRRLAARHGVAVPEAAVARDTGDLVDFARAHGLPVVVKPADGAGSVGVRVLRDPQQLRSCPLPADRTQLVERFVPGTVCHVDGLMSEGTVLHAVPSRYLHPNLDTATDGIPSISGMLAPGDPLAPRLTEATAAVVAALPPVPVPTAFHAEFFHTSDDTLVLCEIACRPGGCGIVEAHELATGVNLYAAQLRGQAGLPVPRPEPGRPRHGWAWFPPRAATLERLPEFCPLPYAHRFAAYGKTGVRHDGPRSSTDSIAELVFRLDDGQDVTERLREIEDWWSREVRWAA</sequence>
<protein>
    <submittedName>
        <fullName evidence="6">ATP-grasp domain-containing protein</fullName>
    </submittedName>
</protein>
<keyword evidence="1" id="KW-0436">Ligase</keyword>
<evidence type="ECO:0000256" key="3">
    <source>
        <dbReference type="ARBA" id="ARBA00022840"/>
    </source>
</evidence>
<dbReference type="GO" id="GO:0005524">
    <property type="term" value="F:ATP binding"/>
    <property type="evidence" value="ECO:0007669"/>
    <property type="project" value="UniProtKB-UniRule"/>
</dbReference>
<comment type="caution">
    <text evidence="6">The sequence shown here is derived from an EMBL/GenBank/DDBJ whole genome shotgun (WGS) entry which is preliminary data.</text>
</comment>
<evidence type="ECO:0000259" key="5">
    <source>
        <dbReference type="PROSITE" id="PS50975"/>
    </source>
</evidence>
<dbReference type="Gene3D" id="3.30.1490.20">
    <property type="entry name" value="ATP-grasp fold, A domain"/>
    <property type="match status" value="1"/>
</dbReference>
<dbReference type="EMBL" id="RCIY01000040">
    <property type="protein sequence ID" value="TGG86070.1"/>
    <property type="molecule type" value="Genomic_DNA"/>
</dbReference>
<dbReference type="GO" id="GO:0046872">
    <property type="term" value="F:metal ion binding"/>
    <property type="evidence" value="ECO:0007669"/>
    <property type="project" value="InterPro"/>
</dbReference>
<evidence type="ECO:0000256" key="4">
    <source>
        <dbReference type="PROSITE-ProRule" id="PRU00409"/>
    </source>
</evidence>
<dbReference type="SUPFAM" id="SSF56059">
    <property type="entry name" value="Glutathione synthetase ATP-binding domain-like"/>
    <property type="match status" value="1"/>
</dbReference>
<evidence type="ECO:0000313" key="7">
    <source>
        <dbReference type="Proteomes" id="UP000298111"/>
    </source>
</evidence>
<evidence type="ECO:0000313" key="6">
    <source>
        <dbReference type="EMBL" id="TGG86070.1"/>
    </source>
</evidence>
<name>A0A8H1LJM5_9ACTN</name>
<dbReference type="Pfam" id="PF02786">
    <property type="entry name" value="CPSase_L_D2"/>
    <property type="match status" value="1"/>
</dbReference>